<dbReference type="AlphaFoldDB" id="A0A7W8M486"/>
<gene>
    <name evidence="2" type="ORF">HNP82_000687</name>
</gene>
<keyword evidence="1" id="KW-1133">Transmembrane helix</keyword>
<evidence type="ECO:0000313" key="2">
    <source>
        <dbReference type="EMBL" id="MBB5263589.1"/>
    </source>
</evidence>
<organism evidence="2 3">
    <name type="scientific">Catenibacillus scindens</name>
    <dbReference type="NCBI Taxonomy" id="673271"/>
    <lineage>
        <taxon>Bacteria</taxon>
        <taxon>Bacillati</taxon>
        <taxon>Bacillota</taxon>
        <taxon>Clostridia</taxon>
        <taxon>Lachnospirales</taxon>
        <taxon>Lachnospiraceae</taxon>
        <taxon>Catenibacillus</taxon>
    </lineage>
</organism>
<protein>
    <submittedName>
        <fullName evidence="2">Uncharacterized protein</fullName>
    </submittedName>
</protein>
<keyword evidence="1" id="KW-0472">Membrane</keyword>
<feature type="transmembrane region" description="Helical" evidence="1">
    <location>
        <begin position="72"/>
        <end position="90"/>
    </location>
</feature>
<dbReference type="Proteomes" id="UP000543642">
    <property type="component" value="Unassembled WGS sequence"/>
</dbReference>
<feature type="transmembrane region" description="Helical" evidence="1">
    <location>
        <begin position="37"/>
        <end position="60"/>
    </location>
</feature>
<reference evidence="2 3" key="1">
    <citation type="submission" date="2020-08" db="EMBL/GenBank/DDBJ databases">
        <title>Genomic Encyclopedia of Type Strains, Phase IV (KMG-IV): sequencing the most valuable type-strain genomes for metagenomic binning, comparative biology and taxonomic classification.</title>
        <authorList>
            <person name="Goeker M."/>
        </authorList>
    </citation>
    <scope>NUCLEOTIDE SEQUENCE [LARGE SCALE GENOMIC DNA]</scope>
    <source>
        <strain evidence="2 3">DSM 106146</strain>
    </source>
</reference>
<feature type="transmembrane region" description="Helical" evidence="1">
    <location>
        <begin position="96"/>
        <end position="116"/>
    </location>
</feature>
<proteinExistence type="predicted"/>
<keyword evidence="3" id="KW-1185">Reference proteome</keyword>
<sequence length="125" mass="14343">MKKHILFIIGSVIFWAIIVCFAPVADYLADKTLTEYTAIYAYLILLYEAVIITAISIAIYTSRGMSGKHLHIFYLVSIAVSIAVVVLFKFSRYTTFIIFIAFCMIVNYFIGIYHQLRQIPVEDEQ</sequence>
<evidence type="ECO:0000313" key="3">
    <source>
        <dbReference type="Proteomes" id="UP000543642"/>
    </source>
</evidence>
<evidence type="ECO:0000256" key="1">
    <source>
        <dbReference type="SAM" id="Phobius"/>
    </source>
</evidence>
<accession>A0A7W8M486</accession>
<comment type="caution">
    <text evidence="2">The sequence shown here is derived from an EMBL/GenBank/DDBJ whole genome shotgun (WGS) entry which is preliminary data.</text>
</comment>
<dbReference type="RefSeq" id="WP_183771516.1">
    <property type="nucleotide sequence ID" value="NZ_JACHFW010000002.1"/>
</dbReference>
<name>A0A7W8M486_9FIRM</name>
<dbReference type="EMBL" id="JACHFW010000002">
    <property type="protein sequence ID" value="MBB5263589.1"/>
    <property type="molecule type" value="Genomic_DNA"/>
</dbReference>
<keyword evidence="1" id="KW-0812">Transmembrane</keyword>
<feature type="transmembrane region" description="Helical" evidence="1">
    <location>
        <begin position="5"/>
        <end position="25"/>
    </location>
</feature>